<accession>A0A6J5FPR8</accession>
<organism evidence="1 2">
    <name type="scientific">Paraburkholderia fynbosensis</name>
    <dbReference type="NCBI Taxonomy" id="1200993"/>
    <lineage>
        <taxon>Bacteria</taxon>
        <taxon>Pseudomonadati</taxon>
        <taxon>Pseudomonadota</taxon>
        <taxon>Betaproteobacteria</taxon>
        <taxon>Burkholderiales</taxon>
        <taxon>Burkholderiaceae</taxon>
        <taxon>Paraburkholderia</taxon>
    </lineage>
</organism>
<proteinExistence type="predicted"/>
<protein>
    <submittedName>
        <fullName evidence="1">Uncharacterized protein</fullName>
    </submittedName>
</protein>
<dbReference type="AlphaFoldDB" id="A0A6J5FPR8"/>
<reference evidence="1 2" key="1">
    <citation type="submission" date="2020-04" db="EMBL/GenBank/DDBJ databases">
        <authorList>
            <person name="De Canck E."/>
        </authorList>
    </citation>
    <scope>NUCLEOTIDE SEQUENCE [LARGE SCALE GENOMIC DNA]</scope>
    <source>
        <strain evidence="1 2">LMG 27177</strain>
    </source>
</reference>
<dbReference type="RefSeq" id="WP_175158500.1">
    <property type="nucleotide sequence ID" value="NZ_CADIKI010000003.1"/>
</dbReference>
<keyword evidence="2" id="KW-1185">Reference proteome</keyword>
<evidence type="ECO:0000313" key="2">
    <source>
        <dbReference type="Proteomes" id="UP000494252"/>
    </source>
</evidence>
<name>A0A6J5FPR8_9BURK</name>
<sequence>MSWLFGNTLSADNQDSPIGYAGEKFQRWTDPLSWITGGKWADLTSKTIPNATNRILEPIAKPVNEFDQTVNPLRKIPMVNNVANLGYAKPGDSIGLAIGSVFTGGALGGALGAGEGGGAGAGTGAAAGAGAGAGASGGGLSSLFGLGGGLGADVGGGAGAGGLTGFFSGPAAFGDAGLTGTVSAGGSGLGSALGGDLGGSLGASPTGLFSGLLPGGGMTGTASGALGGGISGETAGASGIGGASMGGLGGGIDWTNLAQQALKQQSQVNQQNANQAYGRQQQSGSYADPQAILLSPKVASPTTNSQLLGQLLMNRTAASWGGA</sequence>
<dbReference type="Proteomes" id="UP000494252">
    <property type="component" value="Unassembled WGS sequence"/>
</dbReference>
<evidence type="ECO:0000313" key="1">
    <source>
        <dbReference type="EMBL" id="CAB3782044.1"/>
    </source>
</evidence>
<gene>
    <name evidence="1" type="ORF">LMG27177_01152</name>
</gene>
<dbReference type="EMBL" id="CADIKI010000003">
    <property type="protein sequence ID" value="CAB3782044.1"/>
    <property type="molecule type" value="Genomic_DNA"/>
</dbReference>